<reference evidence="1" key="1">
    <citation type="submission" date="2019-08" db="EMBL/GenBank/DDBJ databases">
        <authorList>
            <person name="Kucharzyk K."/>
            <person name="Murdoch R.W."/>
            <person name="Higgins S."/>
            <person name="Loffler F."/>
        </authorList>
    </citation>
    <scope>NUCLEOTIDE SEQUENCE</scope>
</reference>
<gene>
    <name evidence="1" type="ORF">SDC9_210692</name>
</gene>
<dbReference type="AlphaFoldDB" id="A0A645JJQ0"/>
<comment type="caution">
    <text evidence="1">The sequence shown here is derived from an EMBL/GenBank/DDBJ whole genome shotgun (WGS) entry which is preliminary data.</text>
</comment>
<dbReference type="EMBL" id="VSSQ01141649">
    <property type="protein sequence ID" value="MPN62939.1"/>
    <property type="molecule type" value="Genomic_DNA"/>
</dbReference>
<protein>
    <recommendedName>
        <fullName evidence="2">Late competence development protein ComFB</fullName>
    </recommendedName>
</protein>
<name>A0A645JJQ0_9ZZZZ</name>
<evidence type="ECO:0008006" key="2">
    <source>
        <dbReference type="Google" id="ProtNLM"/>
    </source>
</evidence>
<organism evidence="1">
    <name type="scientific">bioreactor metagenome</name>
    <dbReference type="NCBI Taxonomy" id="1076179"/>
    <lineage>
        <taxon>unclassified sequences</taxon>
        <taxon>metagenomes</taxon>
        <taxon>ecological metagenomes</taxon>
    </lineage>
</organism>
<dbReference type="InterPro" id="IPR019657">
    <property type="entry name" value="ComFB"/>
</dbReference>
<sequence>METHAPAGRSGPSSRPVTENVDYINVVQALVEEKAPKYMDMLGVCHCPRCIADVKALALSNLPPKYIVVPKSQSSPMLTVYESKYSAPITVQLLAACKTVIEHPRH</sequence>
<accession>A0A645JJQ0</accession>
<evidence type="ECO:0000313" key="1">
    <source>
        <dbReference type="EMBL" id="MPN62939.1"/>
    </source>
</evidence>
<dbReference type="Pfam" id="PF10719">
    <property type="entry name" value="ComFB"/>
    <property type="match status" value="1"/>
</dbReference>
<proteinExistence type="predicted"/>